<accession>A0AAF1KFC8</accession>
<reference evidence="3" key="2">
    <citation type="journal article" date="2023" name="MicrobiologyOpen">
        <title>Genomics of the tumorigenes clade of the family Rhizobiaceae and description of Rhizobium rhododendri sp. nov.</title>
        <authorList>
            <person name="Kuzmanovic N."/>
            <person name="diCenzo G.C."/>
            <person name="Bunk B."/>
            <person name="Sproeer C."/>
            <person name="Fruehling A."/>
            <person name="Neumann-Schaal M."/>
            <person name="Overmann J."/>
            <person name="Smalla K."/>
        </authorList>
    </citation>
    <scope>NUCLEOTIDE SEQUENCE [LARGE SCALE GENOMIC DNA]</scope>
    <source>
        <strain evidence="3">1078</strain>
    </source>
</reference>
<dbReference type="PROSITE" id="PS50914">
    <property type="entry name" value="BON"/>
    <property type="match status" value="1"/>
</dbReference>
<reference evidence="2 3" key="1">
    <citation type="journal article" date="2018" name="Sci. Rep.">
        <title>Rhizobium tumorigenes sp. nov., a novel plant tumorigenic bacterium isolated from cane gall tumors on thornless blackberry.</title>
        <authorList>
            <person name="Kuzmanovi N."/>
            <person name="Smalla K."/>
            <person name="Gronow S."/>
            <person name="PuBawska J."/>
        </authorList>
    </citation>
    <scope>NUCLEOTIDE SEQUENCE [LARGE SCALE GENOMIC DNA]</scope>
    <source>
        <strain evidence="2 3">1078</strain>
    </source>
</reference>
<dbReference type="InterPro" id="IPR007055">
    <property type="entry name" value="BON_dom"/>
</dbReference>
<name>A0AAF1KFC8_9HYPH</name>
<dbReference type="Gene3D" id="3.30.1340.30">
    <property type="match status" value="1"/>
</dbReference>
<dbReference type="InterPro" id="IPR051686">
    <property type="entry name" value="Lipoprotein_DolP"/>
</dbReference>
<dbReference type="EMBL" id="CP117255">
    <property type="protein sequence ID" value="WFR94935.1"/>
    <property type="molecule type" value="Genomic_DNA"/>
</dbReference>
<gene>
    <name evidence="2" type="ORF">PR017_14150</name>
</gene>
<protein>
    <submittedName>
        <fullName evidence="2">BON domain-containing protein</fullName>
    </submittedName>
</protein>
<dbReference type="KEGG" id="rtu:PR017_14150"/>
<dbReference type="Pfam" id="PF04972">
    <property type="entry name" value="BON"/>
    <property type="match status" value="1"/>
</dbReference>
<proteinExistence type="predicted"/>
<organism evidence="2 3">
    <name type="scientific">Rhizobium tumorigenes</name>
    <dbReference type="NCBI Taxonomy" id="2041385"/>
    <lineage>
        <taxon>Bacteria</taxon>
        <taxon>Pseudomonadati</taxon>
        <taxon>Pseudomonadota</taxon>
        <taxon>Alphaproteobacteria</taxon>
        <taxon>Hyphomicrobiales</taxon>
        <taxon>Rhizobiaceae</taxon>
        <taxon>Rhizobium/Agrobacterium group</taxon>
        <taxon>Rhizobium</taxon>
    </lineage>
</organism>
<feature type="domain" description="BON" evidence="1">
    <location>
        <begin position="21"/>
        <end position="88"/>
    </location>
</feature>
<evidence type="ECO:0000313" key="3">
    <source>
        <dbReference type="Proteomes" id="UP000249499"/>
    </source>
</evidence>
<evidence type="ECO:0000259" key="1">
    <source>
        <dbReference type="PROSITE" id="PS50914"/>
    </source>
</evidence>
<keyword evidence="3" id="KW-1185">Reference proteome</keyword>
<evidence type="ECO:0000313" key="2">
    <source>
        <dbReference type="EMBL" id="WFR94935.1"/>
    </source>
</evidence>
<dbReference type="AlphaFoldDB" id="A0AAF1KFC8"/>
<sequence>MVLKPATFNGEEPEIEVENPNHATLEMRVAEALAVSGGISASDVIVTAEGDAIVLRGAVATADEVERAAEVARGVEGVASVTNHIAIA</sequence>
<dbReference type="Proteomes" id="UP000249499">
    <property type="component" value="Chromosome"/>
</dbReference>
<dbReference type="PANTHER" id="PTHR34606:SF15">
    <property type="entry name" value="BON DOMAIN-CONTAINING PROTEIN"/>
    <property type="match status" value="1"/>
</dbReference>
<dbReference type="PANTHER" id="PTHR34606">
    <property type="entry name" value="BON DOMAIN-CONTAINING PROTEIN"/>
    <property type="match status" value="1"/>
</dbReference>
<dbReference type="RefSeq" id="WP_111219825.1">
    <property type="nucleotide sequence ID" value="NZ_CP117255.1"/>
</dbReference>